<protein>
    <submittedName>
        <fullName evidence="1">Uncharacterized protein</fullName>
    </submittedName>
</protein>
<dbReference type="InterPro" id="IPR032675">
    <property type="entry name" value="LRR_dom_sf"/>
</dbReference>
<sequence length="188" mass="21635">MPYFHTKILRLEYCNITADHVEILQTNLKDNKVLTEISLNGNPNENLHLLLNLPILSLSLRFCKIDSIRAKALAEAFNKTEIKLIHLNLSSNDVNDDGAEFVANIIRVNRTLKAFNLADNKIGNLGCAIIMKSFQLFPLSQNELVLKRKIKLRLMEVIPVRILFSEKNVWFEKIITRPFLLEIAHIFL</sequence>
<evidence type="ECO:0000313" key="2">
    <source>
        <dbReference type="Proteomes" id="UP001154078"/>
    </source>
</evidence>
<dbReference type="OrthoDB" id="120976at2759"/>
<dbReference type="AlphaFoldDB" id="A0A9P0B1G6"/>
<name>A0A9P0B1G6_BRAAE</name>
<dbReference type="PANTHER" id="PTHR46984">
    <property type="entry name" value="LEUCINE-RICH REPEAT-CONTAINING PROTEIN 71"/>
    <property type="match status" value="1"/>
</dbReference>
<organism evidence="1 2">
    <name type="scientific">Brassicogethes aeneus</name>
    <name type="common">Rape pollen beetle</name>
    <name type="synonym">Meligethes aeneus</name>
    <dbReference type="NCBI Taxonomy" id="1431903"/>
    <lineage>
        <taxon>Eukaryota</taxon>
        <taxon>Metazoa</taxon>
        <taxon>Ecdysozoa</taxon>
        <taxon>Arthropoda</taxon>
        <taxon>Hexapoda</taxon>
        <taxon>Insecta</taxon>
        <taxon>Pterygota</taxon>
        <taxon>Neoptera</taxon>
        <taxon>Endopterygota</taxon>
        <taxon>Coleoptera</taxon>
        <taxon>Polyphaga</taxon>
        <taxon>Cucujiformia</taxon>
        <taxon>Nitidulidae</taxon>
        <taxon>Meligethinae</taxon>
        <taxon>Brassicogethes</taxon>
    </lineage>
</organism>
<evidence type="ECO:0000313" key="1">
    <source>
        <dbReference type="EMBL" id="CAH0551999.1"/>
    </source>
</evidence>
<proteinExistence type="predicted"/>
<dbReference type="Pfam" id="PF13516">
    <property type="entry name" value="LRR_6"/>
    <property type="match status" value="2"/>
</dbReference>
<dbReference type="InterPro" id="IPR001611">
    <property type="entry name" value="Leu-rich_rpt"/>
</dbReference>
<accession>A0A9P0B1G6</accession>
<dbReference type="EMBL" id="OV121133">
    <property type="protein sequence ID" value="CAH0551999.1"/>
    <property type="molecule type" value="Genomic_DNA"/>
</dbReference>
<reference evidence="1" key="1">
    <citation type="submission" date="2021-12" db="EMBL/GenBank/DDBJ databases">
        <authorList>
            <person name="King R."/>
        </authorList>
    </citation>
    <scope>NUCLEOTIDE SEQUENCE</scope>
</reference>
<keyword evidence="2" id="KW-1185">Reference proteome</keyword>
<dbReference type="InterPro" id="IPR053040">
    <property type="entry name" value="LRR-containing_protein_71"/>
</dbReference>
<dbReference type="SUPFAM" id="SSF52047">
    <property type="entry name" value="RNI-like"/>
    <property type="match status" value="1"/>
</dbReference>
<gene>
    <name evidence="1" type="ORF">MELIAE_LOCUS4482</name>
</gene>
<dbReference type="Proteomes" id="UP001154078">
    <property type="component" value="Chromosome 2"/>
</dbReference>
<dbReference type="Gene3D" id="3.80.10.10">
    <property type="entry name" value="Ribonuclease Inhibitor"/>
    <property type="match status" value="1"/>
</dbReference>
<dbReference type="PANTHER" id="PTHR46984:SF1">
    <property type="entry name" value="LEUCINE-RICH REPEAT-CONTAINING PROTEIN 71"/>
    <property type="match status" value="1"/>
</dbReference>